<dbReference type="InterPro" id="IPR036291">
    <property type="entry name" value="NAD(P)-bd_dom_sf"/>
</dbReference>
<keyword evidence="3" id="KW-1185">Reference proteome</keyword>
<dbReference type="InterPro" id="IPR011032">
    <property type="entry name" value="GroES-like_sf"/>
</dbReference>
<dbReference type="InterPro" id="IPR013149">
    <property type="entry name" value="ADH-like_C"/>
</dbReference>
<dbReference type="Gene3D" id="3.40.50.720">
    <property type="entry name" value="NAD(P)-binding Rossmann-like Domain"/>
    <property type="match status" value="1"/>
</dbReference>
<dbReference type="CDD" id="cd08276">
    <property type="entry name" value="MDR7"/>
    <property type="match status" value="1"/>
</dbReference>
<reference evidence="2 3" key="1">
    <citation type="submission" date="2019-07" db="EMBL/GenBank/DDBJ databases">
        <title>Sphingomonas solaris sp. nov., isolated from a solar panel from Boston, Massachusetts.</title>
        <authorList>
            <person name="Tanner K."/>
            <person name="Pascual J."/>
            <person name="Mancuso C."/>
            <person name="Pereto J."/>
            <person name="Khalil A."/>
            <person name="Vilanova C."/>
        </authorList>
    </citation>
    <scope>NUCLEOTIDE SEQUENCE [LARGE SCALE GENOMIC DNA]</scope>
    <source>
        <strain evidence="2 3">R4DWN</strain>
    </source>
</reference>
<dbReference type="InterPro" id="IPR013154">
    <property type="entry name" value="ADH-like_N"/>
</dbReference>
<name>A0A558R7W7_9SPHN</name>
<proteinExistence type="predicted"/>
<evidence type="ECO:0000313" key="3">
    <source>
        <dbReference type="Proteomes" id="UP000318681"/>
    </source>
</evidence>
<dbReference type="EMBL" id="VNIM01000020">
    <property type="protein sequence ID" value="TVV75467.1"/>
    <property type="molecule type" value="Genomic_DNA"/>
</dbReference>
<dbReference type="SMART" id="SM00829">
    <property type="entry name" value="PKS_ER"/>
    <property type="match status" value="1"/>
</dbReference>
<dbReference type="Gene3D" id="3.90.180.10">
    <property type="entry name" value="Medium-chain alcohol dehydrogenases, catalytic domain"/>
    <property type="match status" value="1"/>
</dbReference>
<dbReference type="GO" id="GO:0016491">
    <property type="term" value="F:oxidoreductase activity"/>
    <property type="evidence" value="ECO:0007669"/>
    <property type="project" value="InterPro"/>
</dbReference>
<evidence type="ECO:0000313" key="2">
    <source>
        <dbReference type="EMBL" id="TVV75467.1"/>
    </source>
</evidence>
<gene>
    <name evidence="2" type="ORF">FOY91_06985</name>
</gene>
<dbReference type="OrthoDB" id="9790818at2"/>
<dbReference type="SUPFAM" id="SSF51735">
    <property type="entry name" value="NAD(P)-binding Rossmann-fold domains"/>
    <property type="match status" value="1"/>
</dbReference>
<protein>
    <submittedName>
        <fullName evidence="2">NAD(P)-dependent alcohol dehydrogenase</fullName>
    </submittedName>
</protein>
<evidence type="ECO:0000259" key="1">
    <source>
        <dbReference type="SMART" id="SM00829"/>
    </source>
</evidence>
<dbReference type="InterPro" id="IPR052711">
    <property type="entry name" value="Zinc_ADH-like"/>
</dbReference>
<dbReference type="Proteomes" id="UP000318681">
    <property type="component" value="Unassembled WGS sequence"/>
</dbReference>
<dbReference type="InterPro" id="IPR020843">
    <property type="entry name" value="ER"/>
</dbReference>
<dbReference type="Pfam" id="PF08240">
    <property type="entry name" value="ADH_N"/>
    <property type="match status" value="1"/>
</dbReference>
<comment type="caution">
    <text evidence="2">The sequence shown here is derived from an EMBL/GenBank/DDBJ whole genome shotgun (WGS) entry which is preliminary data.</text>
</comment>
<organism evidence="2 3">
    <name type="scientific">Alterirhizorhabdus solaris</name>
    <dbReference type="NCBI Taxonomy" id="2529389"/>
    <lineage>
        <taxon>Bacteria</taxon>
        <taxon>Pseudomonadati</taxon>
        <taxon>Pseudomonadota</taxon>
        <taxon>Alphaproteobacteria</taxon>
        <taxon>Sphingomonadales</taxon>
        <taxon>Rhizorhabdaceae</taxon>
        <taxon>Alterirhizorhabdus</taxon>
    </lineage>
</organism>
<dbReference type="RefSeq" id="WP_145149492.1">
    <property type="nucleotide sequence ID" value="NZ_VNIM01000020.1"/>
</dbReference>
<dbReference type="PANTHER" id="PTHR45033">
    <property type="match status" value="1"/>
</dbReference>
<feature type="domain" description="Enoyl reductase (ER)" evidence="1">
    <location>
        <begin position="13"/>
        <end position="332"/>
    </location>
</feature>
<dbReference type="PANTHER" id="PTHR45033:SF2">
    <property type="entry name" value="ZINC-TYPE ALCOHOL DEHYDROGENASE-LIKE PROTEIN C1773.06C"/>
    <property type="match status" value="1"/>
</dbReference>
<dbReference type="AlphaFoldDB" id="A0A558R7W7"/>
<dbReference type="Pfam" id="PF00107">
    <property type="entry name" value="ADH_zinc_N"/>
    <property type="match status" value="1"/>
</dbReference>
<dbReference type="SUPFAM" id="SSF50129">
    <property type="entry name" value="GroES-like"/>
    <property type="match status" value="1"/>
</dbReference>
<sequence>MTKMLGATAVGGAGIEGLRLVEGEMPTPGAGEALVRLNAATLNYRDLLFATGRLPGMTKTPDYVPLSCAAGVVAAVGGGVERVAPGDRVSPIFALGWIEGQQTSLAMLGGQADGVARQYAVFPAESLVHNPATMSDLEAATMTCAGLTAWNALFAPRPLRAGEWVLCQGTGGVSIAALQFAKAAGAHVAITSSSDDKLARARALGADITVNYRRETDWAAAVRRELGGARIDILVDVVGSSEVEAAAGLLAPGGVISAIGMLGDDFSWERQEIGGHPVAPITVGHRTDHETMLAFCARHAVRPVVDVVYDLSRIDDAYRHLESGRFFGKVGITLL</sequence>
<accession>A0A558R7W7</accession>